<dbReference type="PANTHER" id="PTHR30399">
    <property type="entry name" value="UNCHARACTERIZED PROTEIN YGJP"/>
    <property type="match status" value="1"/>
</dbReference>
<dbReference type="Proteomes" id="UP000326944">
    <property type="component" value="Chromosome"/>
</dbReference>
<dbReference type="KEGG" id="sulg:FJR48_05890"/>
<dbReference type="Pfam" id="PF01863">
    <property type="entry name" value="YgjP-like"/>
    <property type="match status" value="1"/>
</dbReference>
<sequence length="149" mass="17963">MSVTKDGVTLKTPKVSDYYINNLLKQKQKWIEKKLFEIQSRIYVDKNILDEKKAKEFLASRVEYFSKKMNLSFSELKFRKMKRRWGSCDSKKRITLNTYLYNTTKEQIDYVVVHELAHLVHMNHSKEFHLLVNDYIPFAKSIQKQFYIL</sequence>
<evidence type="ECO:0000259" key="1">
    <source>
        <dbReference type="Pfam" id="PF01863"/>
    </source>
</evidence>
<evidence type="ECO:0000313" key="2">
    <source>
        <dbReference type="EMBL" id="QFR50448.1"/>
    </source>
</evidence>
<dbReference type="AlphaFoldDB" id="A0A5P8P3X3"/>
<name>A0A5P8P3X3_9BACT</name>
<gene>
    <name evidence="2" type="ORF">FJR48_05890</name>
</gene>
<organism evidence="2 3">
    <name type="scientific">Sulfurimonas lithotrophica</name>
    <dbReference type="NCBI Taxonomy" id="2590022"/>
    <lineage>
        <taxon>Bacteria</taxon>
        <taxon>Pseudomonadati</taxon>
        <taxon>Campylobacterota</taxon>
        <taxon>Epsilonproteobacteria</taxon>
        <taxon>Campylobacterales</taxon>
        <taxon>Sulfurimonadaceae</taxon>
        <taxon>Sulfurimonas</taxon>
    </lineage>
</organism>
<proteinExistence type="predicted"/>
<dbReference type="InterPro" id="IPR053136">
    <property type="entry name" value="UTP_pyrophosphatase-like"/>
</dbReference>
<accession>A0A5P8P3X3</accession>
<protein>
    <submittedName>
        <fullName evidence="2">M48 family metallopeptidase</fullName>
    </submittedName>
</protein>
<dbReference type="OrthoDB" id="5321643at2"/>
<feature type="domain" description="YgjP-like metallopeptidase" evidence="1">
    <location>
        <begin position="51"/>
        <end position="145"/>
    </location>
</feature>
<dbReference type="InterPro" id="IPR002725">
    <property type="entry name" value="YgjP-like_metallopeptidase"/>
</dbReference>
<dbReference type="CDD" id="cd07344">
    <property type="entry name" value="M48_yhfN_like"/>
    <property type="match status" value="1"/>
</dbReference>
<dbReference type="EMBL" id="CP043617">
    <property type="protein sequence ID" value="QFR50448.1"/>
    <property type="molecule type" value="Genomic_DNA"/>
</dbReference>
<dbReference type="Gene3D" id="3.30.2010.10">
    <property type="entry name" value="Metalloproteases ('zincins'), catalytic domain"/>
    <property type="match status" value="1"/>
</dbReference>
<dbReference type="PANTHER" id="PTHR30399:SF1">
    <property type="entry name" value="UTP PYROPHOSPHATASE"/>
    <property type="match status" value="1"/>
</dbReference>
<evidence type="ECO:0000313" key="3">
    <source>
        <dbReference type="Proteomes" id="UP000326944"/>
    </source>
</evidence>
<keyword evidence="3" id="KW-1185">Reference proteome</keyword>
<reference evidence="2 3" key="1">
    <citation type="submission" date="2019-09" db="EMBL/GenBank/DDBJ databases">
        <title>Sulfurimonas gotlandica sp. nov., a chemoautotrophic and psychrotolerant epsilonproteobacterium isolated from a pelagic redoxcline, and an emended description of the genus Sulfurimonas.</title>
        <authorList>
            <person name="Wang S."/>
            <person name="Jiang L."/>
            <person name="Shao S."/>
        </authorList>
    </citation>
    <scope>NUCLEOTIDE SEQUENCE [LARGE SCALE GENOMIC DNA]</scope>
    <source>
        <strain evidence="2 3">GYSZ_1</strain>
    </source>
</reference>